<dbReference type="PANTHER" id="PTHR30069">
    <property type="entry name" value="TONB-DEPENDENT OUTER MEMBRANE RECEPTOR"/>
    <property type="match status" value="1"/>
</dbReference>
<sequence>MNFKRLALHSLLISTTVFANSNSDNSSGINLGNTVIYSSTGFETTVRDVASNPTIVVSETIEEKHYPSIEDVLKDVPTVNVQYQMGMPVIDMRGQGMAKAMTNVQLLVDGIRANASDTSHVGTPVNTVSVSQIERIEVIPGGGAVLYGSGTSGGVINVITKKQTGPRATAGYSYGNYRGNTYEVSAGHTIGKLDIDLGYTRKEVKGYRKYNEEDSDYFSGKLRYDISDDHSLTFRYSKYNSDSEIPNSLTKAQLEDSRKQHGKKPGDIDEWDRDKDEFSLEYAGKINDNIELNLVGYFQDTDMHYKMLTAATNMNMKAAFDDEKKGAIAKLKYKYGNDSSVIFGLEYIDNELHRKQNMYMERMGTTIPMANIDLKATKESISGFVLNTYKYQDFEFIQGFRYEKADYDMKRKSFGNKLDLDGNTKDADNFAVELAVNYLYSDTGNVYLKYERGFTSPAPALITNRYATTHPDPTKAGVYYFNDLDSETYNTFELGFRDTFGISELNGAVFYTLTNDEIRSSGHASNTQHSIENINLDKTERYGFELSAKQEVGKFTFNESYNYVHAKVKKADDNGEKLDGKRIAYVPNHKLSLGVLYSFNERFNIGGDVVYKSATYLTNNNEGGKKNAHVVANIRANFKATESLNLYAGVNNVFDKKYYDYVSYSSSTNEFLYDPAYERNYYVGFKFQF</sequence>
<evidence type="ECO:0000256" key="5">
    <source>
        <dbReference type="ARBA" id="ARBA00022729"/>
    </source>
</evidence>
<gene>
    <name evidence="15" type="primary">fecA_2</name>
    <name evidence="15" type="ORF">NCTC12112_02560</name>
</gene>
<organism evidence="15 16">
    <name type="scientific">Fusobacterium ulcerans</name>
    <dbReference type="NCBI Taxonomy" id="861"/>
    <lineage>
        <taxon>Bacteria</taxon>
        <taxon>Fusobacteriati</taxon>
        <taxon>Fusobacteriota</taxon>
        <taxon>Fusobacteriia</taxon>
        <taxon>Fusobacteriales</taxon>
        <taxon>Fusobacteriaceae</taxon>
        <taxon>Fusobacterium</taxon>
    </lineage>
</organism>
<evidence type="ECO:0000259" key="13">
    <source>
        <dbReference type="Pfam" id="PF00593"/>
    </source>
</evidence>
<dbReference type="GO" id="GO:0044718">
    <property type="term" value="P:siderophore transmembrane transport"/>
    <property type="evidence" value="ECO:0007669"/>
    <property type="project" value="TreeGrafter"/>
</dbReference>
<evidence type="ECO:0000256" key="7">
    <source>
        <dbReference type="ARBA" id="ARBA00023136"/>
    </source>
</evidence>
<dbReference type="Gene3D" id="2.170.130.10">
    <property type="entry name" value="TonB-dependent receptor, plug domain"/>
    <property type="match status" value="1"/>
</dbReference>
<protein>
    <submittedName>
        <fullName evidence="15">Iron(III) dicitrate transport protein FecA</fullName>
    </submittedName>
</protein>
<dbReference type="PROSITE" id="PS52016">
    <property type="entry name" value="TONB_DEPENDENT_REC_3"/>
    <property type="match status" value="1"/>
</dbReference>
<feature type="domain" description="TonB-dependent receptor plug" evidence="14">
    <location>
        <begin position="46"/>
        <end position="155"/>
    </location>
</feature>
<evidence type="ECO:0000256" key="2">
    <source>
        <dbReference type="ARBA" id="ARBA00022448"/>
    </source>
</evidence>
<reference evidence="15 16" key="1">
    <citation type="submission" date="2018-06" db="EMBL/GenBank/DDBJ databases">
        <authorList>
            <consortium name="Pathogen Informatics"/>
            <person name="Doyle S."/>
        </authorList>
    </citation>
    <scope>NUCLEOTIDE SEQUENCE [LARGE SCALE GENOMIC DNA]</scope>
    <source>
        <strain evidence="15 16">NCTC12112</strain>
    </source>
</reference>
<feature type="region of interest" description="Disordered" evidence="11">
    <location>
        <begin position="242"/>
        <end position="270"/>
    </location>
</feature>
<evidence type="ECO:0000256" key="3">
    <source>
        <dbReference type="ARBA" id="ARBA00022452"/>
    </source>
</evidence>
<keyword evidence="3 9" id="KW-1134">Transmembrane beta strand</keyword>
<dbReference type="InterPro" id="IPR012910">
    <property type="entry name" value="Plug_dom"/>
</dbReference>
<feature type="chain" id="PRO_5043556153" evidence="12">
    <location>
        <begin position="20"/>
        <end position="689"/>
    </location>
</feature>
<dbReference type="Proteomes" id="UP000249008">
    <property type="component" value="Chromosome 1"/>
</dbReference>
<feature type="compositionally biased region" description="Basic and acidic residues" evidence="11">
    <location>
        <begin position="253"/>
        <end position="270"/>
    </location>
</feature>
<dbReference type="CDD" id="cd01347">
    <property type="entry name" value="ligand_gated_channel"/>
    <property type="match status" value="1"/>
</dbReference>
<dbReference type="SUPFAM" id="SSF56935">
    <property type="entry name" value="Porins"/>
    <property type="match status" value="1"/>
</dbReference>
<keyword evidence="5 12" id="KW-0732">Signal</keyword>
<keyword evidence="6 10" id="KW-0798">TonB box</keyword>
<feature type="signal peptide" evidence="12">
    <location>
        <begin position="1"/>
        <end position="19"/>
    </location>
</feature>
<evidence type="ECO:0000256" key="9">
    <source>
        <dbReference type="PROSITE-ProRule" id="PRU01360"/>
    </source>
</evidence>
<comment type="subcellular location">
    <subcellularLocation>
        <location evidence="1 9">Cell outer membrane</location>
        <topology evidence="1 9">Multi-pass membrane protein</topology>
    </subcellularLocation>
</comment>
<name>A0AAX2JF18_9FUSO</name>
<keyword evidence="7 9" id="KW-0472">Membrane</keyword>
<evidence type="ECO:0000256" key="10">
    <source>
        <dbReference type="RuleBase" id="RU003357"/>
    </source>
</evidence>
<dbReference type="Gene3D" id="2.40.170.20">
    <property type="entry name" value="TonB-dependent receptor, beta-barrel domain"/>
    <property type="match status" value="1"/>
</dbReference>
<evidence type="ECO:0000256" key="8">
    <source>
        <dbReference type="ARBA" id="ARBA00023237"/>
    </source>
</evidence>
<dbReference type="InterPro" id="IPR010917">
    <property type="entry name" value="TonB_rcpt_CS"/>
</dbReference>
<proteinExistence type="inferred from homology"/>
<feature type="compositionally biased region" description="Polar residues" evidence="11">
    <location>
        <begin position="242"/>
        <end position="251"/>
    </location>
</feature>
<evidence type="ECO:0000313" key="15">
    <source>
        <dbReference type="EMBL" id="SQJ11079.1"/>
    </source>
</evidence>
<dbReference type="Pfam" id="PF07715">
    <property type="entry name" value="Plug"/>
    <property type="match status" value="1"/>
</dbReference>
<accession>A0AAX2JF18</accession>
<dbReference type="GO" id="GO:0015344">
    <property type="term" value="F:siderophore uptake transmembrane transporter activity"/>
    <property type="evidence" value="ECO:0007669"/>
    <property type="project" value="TreeGrafter"/>
</dbReference>
<dbReference type="GO" id="GO:0009279">
    <property type="term" value="C:cell outer membrane"/>
    <property type="evidence" value="ECO:0007669"/>
    <property type="project" value="UniProtKB-SubCell"/>
</dbReference>
<evidence type="ECO:0000256" key="12">
    <source>
        <dbReference type="SAM" id="SignalP"/>
    </source>
</evidence>
<dbReference type="GeneID" id="78453838"/>
<keyword evidence="2 9" id="KW-0813">Transport</keyword>
<feature type="domain" description="TonB-dependent receptor-like beta-barrel" evidence="13">
    <location>
        <begin position="172"/>
        <end position="653"/>
    </location>
</feature>
<evidence type="ECO:0000256" key="4">
    <source>
        <dbReference type="ARBA" id="ARBA00022692"/>
    </source>
</evidence>
<evidence type="ECO:0000256" key="1">
    <source>
        <dbReference type="ARBA" id="ARBA00004571"/>
    </source>
</evidence>
<dbReference type="InterPro" id="IPR037066">
    <property type="entry name" value="Plug_dom_sf"/>
</dbReference>
<dbReference type="Pfam" id="PF00593">
    <property type="entry name" value="TonB_dep_Rec_b-barrel"/>
    <property type="match status" value="1"/>
</dbReference>
<dbReference type="InterPro" id="IPR039426">
    <property type="entry name" value="TonB-dep_rcpt-like"/>
</dbReference>
<dbReference type="AlphaFoldDB" id="A0AAX2JF18"/>
<dbReference type="PROSITE" id="PS01156">
    <property type="entry name" value="TONB_DEPENDENT_REC_2"/>
    <property type="match status" value="1"/>
</dbReference>
<evidence type="ECO:0000256" key="6">
    <source>
        <dbReference type="ARBA" id="ARBA00023077"/>
    </source>
</evidence>
<comment type="similarity">
    <text evidence="9 10">Belongs to the TonB-dependent receptor family.</text>
</comment>
<dbReference type="InterPro" id="IPR036942">
    <property type="entry name" value="Beta-barrel_TonB_sf"/>
</dbReference>
<dbReference type="EMBL" id="LS483487">
    <property type="protein sequence ID" value="SQJ11079.1"/>
    <property type="molecule type" value="Genomic_DNA"/>
</dbReference>
<dbReference type="PANTHER" id="PTHR30069:SF27">
    <property type="entry name" value="BLL4766 PROTEIN"/>
    <property type="match status" value="1"/>
</dbReference>
<keyword evidence="8 9" id="KW-0998">Cell outer membrane</keyword>
<dbReference type="RefSeq" id="WP_005980862.1">
    <property type="nucleotide sequence ID" value="NZ_CABKNW010000005.1"/>
</dbReference>
<dbReference type="InterPro" id="IPR000531">
    <property type="entry name" value="Beta-barrel_TonB"/>
</dbReference>
<evidence type="ECO:0000259" key="14">
    <source>
        <dbReference type="Pfam" id="PF07715"/>
    </source>
</evidence>
<evidence type="ECO:0000313" key="16">
    <source>
        <dbReference type="Proteomes" id="UP000249008"/>
    </source>
</evidence>
<dbReference type="KEGG" id="ful:C4N20_03385"/>
<keyword evidence="4 9" id="KW-0812">Transmembrane</keyword>
<evidence type="ECO:0000256" key="11">
    <source>
        <dbReference type="SAM" id="MobiDB-lite"/>
    </source>
</evidence>